<dbReference type="Gene3D" id="3.30.160.20">
    <property type="match status" value="1"/>
</dbReference>
<reference evidence="10" key="1">
    <citation type="journal article" date="2015" name="Proc. Natl. Acad. Sci. U.S.A.">
        <title>Networks of energetic and metabolic interactions define dynamics in microbial communities.</title>
        <authorList>
            <person name="Embree M."/>
            <person name="Liu J.K."/>
            <person name="Al-Bassam M.M."/>
            <person name="Zengler K."/>
        </authorList>
    </citation>
    <scope>NUCLEOTIDE SEQUENCE</scope>
</reference>
<proteinExistence type="inferred from homology"/>
<feature type="domain" description="DRBM" evidence="8">
    <location>
        <begin position="160"/>
        <end position="229"/>
    </location>
</feature>
<dbReference type="SMART" id="SM00358">
    <property type="entry name" value="DSRM"/>
    <property type="match status" value="1"/>
</dbReference>
<dbReference type="EMBL" id="LNQE01000322">
    <property type="protein sequence ID" value="KUG27505.1"/>
    <property type="molecule type" value="Genomic_DNA"/>
</dbReference>
<accession>A0A0W8G382</accession>
<dbReference type="InterPro" id="IPR011907">
    <property type="entry name" value="RNase_III"/>
</dbReference>
<dbReference type="PROSITE" id="PS50142">
    <property type="entry name" value="RNASE_3_2"/>
    <property type="match status" value="1"/>
</dbReference>
<dbReference type="PANTHER" id="PTHR11207:SF0">
    <property type="entry name" value="RIBONUCLEASE 3"/>
    <property type="match status" value="1"/>
</dbReference>
<comment type="similarity">
    <text evidence="2">Belongs to the ribonuclease III family.</text>
</comment>
<dbReference type="PROSITE" id="PS00517">
    <property type="entry name" value="RNASE_3_1"/>
    <property type="match status" value="1"/>
</dbReference>
<dbReference type="CDD" id="cd10845">
    <property type="entry name" value="DSRM_RNAse_III_family"/>
    <property type="match status" value="1"/>
</dbReference>
<dbReference type="HAMAP" id="MF_00104">
    <property type="entry name" value="RNase_III"/>
    <property type="match status" value="1"/>
</dbReference>
<evidence type="ECO:0000256" key="7">
    <source>
        <dbReference type="ARBA" id="ARBA00022884"/>
    </source>
</evidence>
<dbReference type="EC" id="3.1.26.3" evidence="3"/>
<sequence length="233" mass="25626">MKDPLRKLQNDIGHVFSDRSLLETALTHSSHANEAADPAEHNERLEFLGDAVLELCVSEELFSRFPKAPEGALTLMRSKLVSEPALAELARGCGLDRCLRLGKGEETQGGRNRASLLSDALEAVFAAVFLDGGFDAARRSIRTVFSGVWPETLVEPKSKDYKSRLQELTQKRYKARPVYSLADSRGPEHEKMFEVRLTLPDGLEVTASGSSVKKAEQMAAKKALGDIREACDP</sequence>
<evidence type="ECO:0000259" key="9">
    <source>
        <dbReference type="PROSITE" id="PS50142"/>
    </source>
</evidence>
<gene>
    <name evidence="10" type="ORF">ASZ90_002641</name>
</gene>
<dbReference type="NCBIfam" id="TIGR02191">
    <property type="entry name" value="RNaseIII"/>
    <property type="match status" value="1"/>
</dbReference>
<keyword evidence="6 10" id="KW-0378">Hydrolase</keyword>
<comment type="caution">
    <text evidence="10">The sequence shown here is derived from an EMBL/GenBank/DDBJ whole genome shotgun (WGS) entry which is preliminary data.</text>
</comment>
<evidence type="ECO:0000256" key="6">
    <source>
        <dbReference type="ARBA" id="ARBA00022801"/>
    </source>
</evidence>
<evidence type="ECO:0000256" key="2">
    <source>
        <dbReference type="ARBA" id="ARBA00010183"/>
    </source>
</evidence>
<dbReference type="CDD" id="cd00593">
    <property type="entry name" value="RIBOc"/>
    <property type="match status" value="1"/>
</dbReference>
<evidence type="ECO:0000256" key="3">
    <source>
        <dbReference type="ARBA" id="ARBA00012177"/>
    </source>
</evidence>
<dbReference type="GO" id="GO:0004525">
    <property type="term" value="F:ribonuclease III activity"/>
    <property type="evidence" value="ECO:0007669"/>
    <property type="project" value="UniProtKB-EC"/>
</dbReference>
<feature type="domain" description="RNase III" evidence="9">
    <location>
        <begin position="5"/>
        <end position="133"/>
    </location>
</feature>
<dbReference type="InterPro" id="IPR000999">
    <property type="entry name" value="RNase_III_dom"/>
</dbReference>
<evidence type="ECO:0000256" key="1">
    <source>
        <dbReference type="ARBA" id="ARBA00000109"/>
    </source>
</evidence>
<dbReference type="SMART" id="SM00535">
    <property type="entry name" value="RIBOc"/>
    <property type="match status" value="1"/>
</dbReference>
<dbReference type="InterPro" id="IPR036389">
    <property type="entry name" value="RNase_III_sf"/>
</dbReference>
<evidence type="ECO:0000313" key="10">
    <source>
        <dbReference type="EMBL" id="KUG27505.1"/>
    </source>
</evidence>
<dbReference type="GO" id="GO:0010468">
    <property type="term" value="P:regulation of gene expression"/>
    <property type="evidence" value="ECO:0007669"/>
    <property type="project" value="TreeGrafter"/>
</dbReference>
<dbReference type="SUPFAM" id="SSF69065">
    <property type="entry name" value="RNase III domain-like"/>
    <property type="match status" value="1"/>
</dbReference>
<dbReference type="FunFam" id="1.10.1520.10:FF:000001">
    <property type="entry name" value="Ribonuclease 3"/>
    <property type="match status" value="1"/>
</dbReference>
<evidence type="ECO:0000256" key="4">
    <source>
        <dbReference type="ARBA" id="ARBA00022722"/>
    </source>
</evidence>
<dbReference type="Pfam" id="PF00035">
    <property type="entry name" value="dsrm"/>
    <property type="match status" value="1"/>
</dbReference>
<dbReference type="PROSITE" id="PS50137">
    <property type="entry name" value="DS_RBD"/>
    <property type="match status" value="1"/>
</dbReference>
<evidence type="ECO:0000256" key="5">
    <source>
        <dbReference type="ARBA" id="ARBA00022759"/>
    </source>
</evidence>
<dbReference type="GO" id="GO:0003725">
    <property type="term" value="F:double-stranded RNA binding"/>
    <property type="evidence" value="ECO:0007669"/>
    <property type="project" value="TreeGrafter"/>
</dbReference>
<dbReference type="SUPFAM" id="SSF54768">
    <property type="entry name" value="dsRNA-binding domain-like"/>
    <property type="match status" value="1"/>
</dbReference>
<keyword evidence="7" id="KW-0694">RNA-binding</keyword>
<comment type="catalytic activity">
    <reaction evidence="1">
        <text>Endonucleolytic cleavage to 5'-phosphomonoester.</text>
        <dbReference type="EC" id="3.1.26.3"/>
    </reaction>
</comment>
<dbReference type="PANTHER" id="PTHR11207">
    <property type="entry name" value="RIBONUCLEASE III"/>
    <property type="match status" value="1"/>
</dbReference>
<evidence type="ECO:0000259" key="8">
    <source>
        <dbReference type="PROSITE" id="PS50137"/>
    </source>
</evidence>
<dbReference type="GO" id="GO:0006364">
    <property type="term" value="P:rRNA processing"/>
    <property type="evidence" value="ECO:0007669"/>
    <property type="project" value="InterPro"/>
</dbReference>
<name>A0A0W8G382_9ZZZZ</name>
<dbReference type="AlphaFoldDB" id="A0A0W8G382"/>
<dbReference type="Pfam" id="PF14622">
    <property type="entry name" value="Ribonucleas_3_3"/>
    <property type="match status" value="1"/>
</dbReference>
<keyword evidence="4" id="KW-0540">Nuclease</keyword>
<keyword evidence="5" id="KW-0255">Endonuclease</keyword>
<organism evidence="10">
    <name type="scientific">hydrocarbon metagenome</name>
    <dbReference type="NCBI Taxonomy" id="938273"/>
    <lineage>
        <taxon>unclassified sequences</taxon>
        <taxon>metagenomes</taxon>
        <taxon>ecological metagenomes</taxon>
    </lineage>
</organism>
<dbReference type="InterPro" id="IPR014720">
    <property type="entry name" value="dsRBD_dom"/>
</dbReference>
<dbReference type="Gene3D" id="1.10.1520.10">
    <property type="entry name" value="Ribonuclease III domain"/>
    <property type="match status" value="1"/>
</dbReference>
<protein>
    <recommendedName>
        <fullName evidence="3">ribonuclease III</fullName>
        <ecNumber evidence="3">3.1.26.3</ecNumber>
    </recommendedName>
</protein>